<feature type="compositionally biased region" description="Gly residues" evidence="1">
    <location>
        <begin position="26"/>
        <end position="39"/>
    </location>
</feature>
<name>A0A8S0UDL9_OLEEU</name>
<gene>
    <name evidence="2" type="ORF">OLEA9_A001668</name>
</gene>
<feature type="region of interest" description="Disordered" evidence="1">
    <location>
        <begin position="14"/>
        <end position="39"/>
    </location>
</feature>
<dbReference type="Gramene" id="OE9A001668T1">
    <property type="protein sequence ID" value="OE9A001668C1"/>
    <property type="gene ID" value="OE9A001668"/>
</dbReference>
<reference evidence="2 3" key="1">
    <citation type="submission" date="2019-12" db="EMBL/GenBank/DDBJ databases">
        <authorList>
            <person name="Alioto T."/>
            <person name="Alioto T."/>
            <person name="Gomez Garrido J."/>
        </authorList>
    </citation>
    <scope>NUCLEOTIDE SEQUENCE [LARGE SCALE GENOMIC DNA]</scope>
</reference>
<protein>
    <submittedName>
        <fullName evidence="2">Uncharacterized protein</fullName>
    </submittedName>
</protein>
<sequence>MSMDGVNVIVAEAPKAMNGDCDDGESSGGGGSGSRGKFYSGGGGFDDGSGFCWTVDGFDGGGVRYRGGSDGDFVDTDGGV</sequence>
<organism evidence="2 3">
    <name type="scientific">Olea europaea subsp. europaea</name>
    <dbReference type="NCBI Taxonomy" id="158383"/>
    <lineage>
        <taxon>Eukaryota</taxon>
        <taxon>Viridiplantae</taxon>
        <taxon>Streptophyta</taxon>
        <taxon>Embryophyta</taxon>
        <taxon>Tracheophyta</taxon>
        <taxon>Spermatophyta</taxon>
        <taxon>Magnoliopsida</taxon>
        <taxon>eudicotyledons</taxon>
        <taxon>Gunneridae</taxon>
        <taxon>Pentapetalae</taxon>
        <taxon>asterids</taxon>
        <taxon>lamiids</taxon>
        <taxon>Lamiales</taxon>
        <taxon>Oleaceae</taxon>
        <taxon>Oleeae</taxon>
        <taxon>Olea</taxon>
    </lineage>
</organism>
<accession>A0A8S0UDL9</accession>
<dbReference type="EMBL" id="CACTIH010007529">
    <property type="protein sequence ID" value="CAA3015179.1"/>
    <property type="molecule type" value="Genomic_DNA"/>
</dbReference>
<dbReference type="Proteomes" id="UP000594638">
    <property type="component" value="Unassembled WGS sequence"/>
</dbReference>
<evidence type="ECO:0000256" key="1">
    <source>
        <dbReference type="SAM" id="MobiDB-lite"/>
    </source>
</evidence>
<evidence type="ECO:0000313" key="2">
    <source>
        <dbReference type="EMBL" id="CAA3015179.1"/>
    </source>
</evidence>
<comment type="caution">
    <text evidence="2">The sequence shown here is derived from an EMBL/GenBank/DDBJ whole genome shotgun (WGS) entry which is preliminary data.</text>
</comment>
<dbReference type="AlphaFoldDB" id="A0A8S0UDL9"/>
<evidence type="ECO:0000313" key="3">
    <source>
        <dbReference type="Proteomes" id="UP000594638"/>
    </source>
</evidence>
<keyword evidence="3" id="KW-1185">Reference proteome</keyword>
<proteinExistence type="predicted"/>